<feature type="transmembrane region" description="Helical" evidence="10">
    <location>
        <begin position="454"/>
        <end position="473"/>
    </location>
</feature>
<accession>A0A1H3WQZ5</accession>
<feature type="transmembrane region" description="Helical" evidence="10">
    <location>
        <begin position="417"/>
        <end position="434"/>
    </location>
</feature>
<name>A0A1H3WQZ5_9RHOB</name>
<feature type="transmembrane region" description="Helical" evidence="10">
    <location>
        <begin position="279"/>
        <end position="298"/>
    </location>
</feature>
<dbReference type="PIRSF" id="PIRSF002869">
    <property type="entry name" value="MviN"/>
    <property type="match status" value="1"/>
</dbReference>
<dbReference type="OrthoDB" id="9816572at2"/>
<evidence type="ECO:0000256" key="9">
    <source>
        <dbReference type="ARBA" id="ARBA00061532"/>
    </source>
</evidence>
<comment type="subcellular location">
    <subcellularLocation>
        <location evidence="10">Cell inner membrane</location>
        <topology evidence="10">Multi-pass membrane protein</topology>
    </subcellularLocation>
    <subcellularLocation>
        <location evidence="1">Cell membrane</location>
        <topology evidence="1">Multi-pass membrane protein</topology>
    </subcellularLocation>
</comment>
<evidence type="ECO:0000256" key="10">
    <source>
        <dbReference type="HAMAP-Rule" id="MF_02078"/>
    </source>
</evidence>
<dbReference type="PANTHER" id="PTHR47019">
    <property type="entry name" value="LIPID II FLIPPASE MURJ"/>
    <property type="match status" value="1"/>
</dbReference>
<dbReference type="InterPro" id="IPR051050">
    <property type="entry name" value="Lipid_II_flippase_MurJ/MviN"/>
</dbReference>
<dbReference type="EMBL" id="FNQM01000002">
    <property type="protein sequence ID" value="SDZ89597.1"/>
    <property type="molecule type" value="Genomic_DNA"/>
</dbReference>
<feature type="transmembrane region" description="Helical" evidence="10">
    <location>
        <begin position="485"/>
        <end position="511"/>
    </location>
</feature>
<feature type="transmembrane region" description="Helical" evidence="10">
    <location>
        <begin position="199"/>
        <end position="218"/>
    </location>
</feature>
<keyword evidence="10 11" id="KW-0961">Cell wall biogenesis/degradation</keyword>
<keyword evidence="4 10" id="KW-0133">Cell shape</keyword>
<dbReference type="GO" id="GO:0071555">
    <property type="term" value="P:cell wall organization"/>
    <property type="evidence" value="ECO:0007669"/>
    <property type="project" value="UniProtKB-UniRule"/>
</dbReference>
<feature type="transmembrane region" description="Helical" evidence="10">
    <location>
        <begin position="395"/>
        <end position="411"/>
    </location>
</feature>
<feature type="transmembrane region" description="Helical" evidence="10">
    <location>
        <begin position="319"/>
        <end position="344"/>
    </location>
</feature>
<feature type="transmembrane region" description="Helical" evidence="10">
    <location>
        <begin position="145"/>
        <end position="164"/>
    </location>
</feature>
<feature type="transmembrane region" description="Helical" evidence="10">
    <location>
        <begin position="239"/>
        <end position="267"/>
    </location>
</feature>
<evidence type="ECO:0000256" key="3">
    <source>
        <dbReference type="ARBA" id="ARBA00022692"/>
    </source>
</evidence>
<protein>
    <recommendedName>
        <fullName evidence="10">Probable lipid II flippase MurJ</fullName>
    </recommendedName>
</protein>
<gene>
    <name evidence="10" type="primary">murJ</name>
    <name evidence="12" type="ORF">SAMN05444370_10285</name>
</gene>
<feature type="transmembrane region" description="Helical" evidence="10">
    <location>
        <begin position="171"/>
        <end position="193"/>
    </location>
</feature>
<dbReference type="HAMAP" id="MF_02078">
    <property type="entry name" value="MurJ_MviN"/>
    <property type="match status" value="1"/>
</dbReference>
<dbReference type="GO" id="GO:0008360">
    <property type="term" value="P:regulation of cell shape"/>
    <property type="evidence" value="ECO:0007669"/>
    <property type="project" value="UniProtKB-UniRule"/>
</dbReference>
<feature type="transmembrane region" description="Helical" evidence="10">
    <location>
        <begin position="31"/>
        <end position="50"/>
    </location>
</feature>
<dbReference type="STRING" id="89524.SAMN05444370_10285"/>
<keyword evidence="2 10" id="KW-1003">Cell membrane</keyword>
<dbReference type="PRINTS" id="PR01806">
    <property type="entry name" value="VIRFACTRMVIN"/>
</dbReference>
<evidence type="ECO:0000256" key="1">
    <source>
        <dbReference type="ARBA" id="ARBA00004651"/>
    </source>
</evidence>
<evidence type="ECO:0000256" key="4">
    <source>
        <dbReference type="ARBA" id="ARBA00022960"/>
    </source>
</evidence>
<keyword evidence="3 10" id="KW-0812">Transmembrane</keyword>
<dbReference type="InterPro" id="IPR004268">
    <property type="entry name" value="MurJ"/>
</dbReference>
<dbReference type="UniPathway" id="UPA00219"/>
<proteinExistence type="inferred from homology"/>
<sequence length="524" mass="54260">MTTAPVRLMRGFATVGGLTMASRVLGFARDVLIAALLGAGPMAEAFFVAFRLPNMFRRFFAEGAFNMAFVPLLAKRLEGEGSEAERRAAAQDFAEEALAALTAVLLALTALALVAMPVLMLALAGGFADDAERFDLAVAYARIEFPYLLCMSLTALFSGVLNALGRFAAPAAAPILLNVFLIGAMGLALAFAWPVGDALAWGVLAAGFAQAAMVWLAARRAGMALRLRRPRLTPGVRRLARLGAPGALAGGATQINLVVGTLIASFFPGAVAWLSYADRLYQLPLGVVGVAIGVVLLPELSRRVRRGDEAGARDAMNRAAELCLALTLPAAAALAAVAGPIVSVLFGRGAFSPEDVAATATATALYALGLPAYVLQKVVQPIFFAREDMDSPLRYAVAAMATNVVVAAAGAPLVGYVAIPLGTVLGAWLQLWLLMRGARARDPAARADARLAKAAPRLLAASLAMGLALWLGAQALGEALAAPGLRWLALAGLMLGGGALYAVLAVTGGGVRPADLRAALRRRD</sequence>
<comment type="pathway">
    <text evidence="10">Cell wall biogenesis; peptidoglycan biosynthesis.</text>
</comment>
<dbReference type="Pfam" id="PF03023">
    <property type="entry name" value="MurJ"/>
    <property type="match status" value="1"/>
</dbReference>
<evidence type="ECO:0000256" key="2">
    <source>
        <dbReference type="ARBA" id="ARBA00022475"/>
    </source>
</evidence>
<comment type="function">
    <text evidence="8 10 11">Involved in peptidoglycan biosynthesis. Transports lipid-linked peptidoglycan precursors from the inner to the outer leaflet of the cytoplasmic membrane.</text>
</comment>
<feature type="transmembrane region" description="Helical" evidence="10">
    <location>
        <begin position="356"/>
        <end position="375"/>
    </location>
</feature>
<evidence type="ECO:0000256" key="7">
    <source>
        <dbReference type="ARBA" id="ARBA00023136"/>
    </source>
</evidence>
<evidence type="ECO:0000256" key="8">
    <source>
        <dbReference type="ARBA" id="ARBA00060041"/>
    </source>
</evidence>
<dbReference type="Proteomes" id="UP000198703">
    <property type="component" value="Unassembled WGS sequence"/>
</dbReference>
<dbReference type="GO" id="GO:0015648">
    <property type="term" value="F:lipid-linked peptidoglycan transporter activity"/>
    <property type="evidence" value="ECO:0007669"/>
    <property type="project" value="UniProtKB-UniRule"/>
</dbReference>
<evidence type="ECO:0000256" key="6">
    <source>
        <dbReference type="ARBA" id="ARBA00022989"/>
    </source>
</evidence>
<keyword evidence="10" id="KW-0997">Cell inner membrane</keyword>
<dbReference type="AlphaFoldDB" id="A0A1H3WQZ5"/>
<dbReference type="GO" id="GO:0005886">
    <property type="term" value="C:plasma membrane"/>
    <property type="evidence" value="ECO:0007669"/>
    <property type="project" value="UniProtKB-SubCell"/>
</dbReference>
<dbReference type="GO" id="GO:0034204">
    <property type="term" value="P:lipid translocation"/>
    <property type="evidence" value="ECO:0007669"/>
    <property type="project" value="TreeGrafter"/>
</dbReference>
<dbReference type="PANTHER" id="PTHR47019:SF1">
    <property type="entry name" value="LIPID II FLIPPASE MURJ"/>
    <property type="match status" value="1"/>
</dbReference>
<keyword evidence="5 10" id="KW-0573">Peptidoglycan synthesis</keyword>
<dbReference type="RefSeq" id="WP_093248356.1">
    <property type="nucleotide sequence ID" value="NZ_FNQM01000002.1"/>
</dbReference>
<dbReference type="CDD" id="cd13123">
    <property type="entry name" value="MATE_MurJ_like"/>
    <property type="match status" value="1"/>
</dbReference>
<evidence type="ECO:0000256" key="5">
    <source>
        <dbReference type="ARBA" id="ARBA00022984"/>
    </source>
</evidence>
<dbReference type="NCBIfam" id="TIGR01695">
    <property type="entry name" value="murJ_mviN"/>
    <property type="match status" value="1"/>
</dbReference>
<keyword evidence="10 11" id="KW-0813">Transport</keyword>
<evidence type="ECO:0000313" key="12">
    <source>
        <dbReference type="EMBL" id="SDZ89597.1"/>
    </source>
</evidence>
<reference evidence="12 13" key="1">
    <citation type="submission" date="2016-10" db="EMBL/GenBank/DDBJ databases">
        <authorList>
            <person name="de Groot N.N."/>
        </authorList>
    </citation>
    <scope>NUCLEOTIDE SEQUENCE [LARGE SCALE GENOMIC DNA]</scope>
    <source>
        <strain evidence="12 13">DSM 15345</strain>
    </source>
</reference>
<keyword evidence="6 10" id="KW-1133">Transmembrane helix</keyword>
<evidence type="ECO:0000313" key="13">
    <source>
        <dbReference type="Proteomes" id="UP000198703"/>
    </source>
</evidence>
<comment type="similarity">
    <text evidence="9 10 11">Belongs to the MurJ/MviN family.</text>
</comment>
<feature type="transmembrane region" description="Helical" evidence="10">
    <location>
        <begin position="97"/>
        <end position="125"/>
    </location>
</feature>
<dbReference type="GO" id="GO:0009252">
    <property type="term" value="P:peptidoglycan biosynthetic process"/>
    <property type="evidence" value="ECO:0007669"/>
    <property type="project" value="UniProtKB-UniRule"/>
</dbReference>
<keyword evidence="13" id="KW-1185">Reference proteome</keyword>
<organism evidence="12 13">
    <name type="scientific">Rubrimonas cliftonensis</name>
    <dbReference type="NCBI Taxonomy" id="89524"/>
    <lineage>
        <taxon>Bacteria</taxon>
        <taxon>Pseudomonadati</taxon>
        <taxon>Pseudomonadota</taxon>
        <taxon>Alphaproteobacteria</taxon>
        <taxon>Rhodobacterales</taxon>
        <taxon>Paracoccaceae</taxon>
        <taxon>Rubrimonas</taxon>
    </lineage>
</organism>
<evidence type="ECO:0000256" key="11">
    <source>
        <dbReference type="PIRNR" id="PIRNR002869"/>
    </source>
</evidence>
<keyword evidence="7 10" id="KW-0472">Membrane</keyword>